<keyword evidence="2" id="KW-0346">Stress response</keyword>
<proteinExistence type="predicted"/>
<dbReference type="PATRIC" id="fig|1068978.7.peg.6762"/>
<dbReference type="Proteomes" id="UP000062973">
    <property type="component" value="Chromosome"/>
</dbReference>
<evidence type="ECO:0000313" key="2">
    <source>
        <dbReference type="EMBL" id="AIJ26446.1"/>
    </source>
</evidence>
<dbReference type="STRING" id="1068978.AMETH_6295"/>
<dbReference type="eggNOG" id="COG2214">
    <property type="taxonomic scope" value="Bacteria"/>
</dbReference>
<dbReference type="HOGENOM" id="CLU_1179244_0_0_11"/>
<dbReference type="KEGG" id="amq:AMETH_6354"/>
<dbReference type="EMBL" id="CP009110">
    <property type="protein sequence ID" value="AIJ26387.1"/>
    <property type="molecule type" value="Genomic_DNA"/>
</dbReference>
<dbReference type="AlphaFoldDB" id="A0A076N555"/>
<evidence type="ECO:0000313" key="1">
    <source>
        <dbReference type="EMBL" id="AIJ26387.1"/>
    </source>
</evidence>
<dbReference type="KEGG" id="amq:AMETH_6295"/>
<reference evidence="2 3" key="1">
    <citation type="submission" date="2014-07" db="EMBL/GenBank/DDBJ databases">
        <title>Whole Genome Sequence of the Amycolatopsis methanolica 239.</title>
        <authorList>
            <person name="Tang B."/>
        </authorList>
    </citation>
    <scope>NUCLEOTIDE SEQUENCE [LARGE SCALE GENOMIC DNA]</scope>
    <source>
        <strain evidence="2 3">239</strain>
    </source>
</reference>
<dbReference type="RefSeq" id="WP_017985221.1">
    <property type="nucleotide sequence ID" value="NZ_AQUL01000001.1"/>
</dbReference>
<name>A0A076N555_AMYME</name>
<dbReference type="EMBL" id="CP009110">
    <property type="protein sequence ID" value="AIJ26446.1"/>
    <property type="molecule type" value="Genomic_DNA"/>
</dbReference>
<gene>
    <name evidence="1" type="ORF">AMETH_6295</name>
    <name evidence="2" type="ORF">AMETH_6354</name>
</gene>
<evidence type="ECO:0000313" key="3">
    <source>
        <dbReference type="Proteomes" id="UP000062973"/>
    </source>
</evidence>
<dbReference type="OrthoDB" id="3831452at2"/>
<accession>A0A076N555</accession>
<protein>
    <submittedName>
        <fullName evidence="2">Heat shock protein DnaJ domain-containing protein</fullName>
    </submittedName>
</protein>
<keyword evidence="3" id="KW-1185">Reference proteome</keyword>
<sequence>MMRYQIEPMPTWPYPATPHPRASPFRVKWADTLDLLSRELAHLGVQGAVALRVVATDADVRRDGMLRSNAKVRYHGVALAFRSKHGPLSYPCDTFANSWQDNVRAIALALHALRTVDRYGVSSRGEQYAGWRAIEGARPAAPFSTKREALDWLREFTGAVHPLQLTDSDIRGLLRIAARKSHPDLGGDPADWARLDTARQLLRGGDAT</sequence>
<organism evidence="2 3">
    <name type="scientific">Amycolatopsis methanolica 239</name>
    <dbReference type="NCBI Taxonomy" id="1068978"/>
    <lineage>
        <taxon>Bacteria</taxon>
        <taxon>Bacillati</taxon>
        <taxon>Actinomycetota</taxon>
        <taxon>Actinomycetes</taxon>
        <taxon>Pseudonocardiales</taxon>
        <taxon>Pseudonocardiaceae</taxon>
        <taxon>Amycolatopsis</taxon>
        <taxon>Amycolatopsis methanolica group</taxon>
    </lineage>
</organism>